<dbReference type="InterPro" id="IPR015943">
    <property type="entry name" value="WD40/YVTN_repeat-like_dom_sf"/>
</dbReference>
<dbReference type="PANTHER" id="PTHR47197">
    <property type="entry name" value="PROTEIN NIRF"/>
    <property type="match status" value="1"/>
</dbReference>
<dbReference type="PANTHER" id="PTHR47197:SF3">
    <property type="entry name" value="DIHYDRO-HEME D1 DEHYDROGENASE"/>
    <property type="match status" value="1"/>
</dbReference>
<keyword evidence="2" id="KW-1185">Reference proteome</keyword>
<protein>
    <submittedName>
        <fullName evidence="1">Twin-arginine translocation pathway signal protein</fullName>
    </submittedName>
</protein>
<name>A0ABR7Z0T4_9PSED</name>
<reference evidence="1 2" key="1">
    <citation type="journal article" date="2020" name="Insects">
        <title>Bacteria Belonging to Pseudomonas typographi sp. nov. from the Bark Beetle Ips typographus Have Genomic Potential to Aid in the Host Ecology.</title>
        <authorList>
            <person name="Peral-Aranega E."/>
            <person name="Saati-Santamaria Z."/>
            <person name="Kolarik M."/>
            <person name="Rivas R."/>
            <person name="Garcia-Fraile P."/>
        </authorList>
    </citation>
    <scope>NUCLEOTIDE SEQUENCE [LARGE SCALE GENOMIC DNA]</scope>
    <source>
        <strain evidence="1 2">CA3A</strain>
    </source>
</reference>
<evidence type="ECO:0000313" key="1">
    <source>
        <dbReference type="EMBL" id="MBD1599101.1"/>
    </source>
</evidence>
<sequence length="326" mass="34816">MGATATVPLWPGAFAAEGPGGTLVLVEKEAPALSFYRLPGGEPLASLPMPEQPHEVVASADGRWAFVAQYGVAKWAAPGEGGHQVVVVDLSAQRIARNLDLTPYGRLHGIRMDAAGRLYVLSEAASVLIRFDNPAQDQYPSQIVPVGGTRSHYLVLSRDGRRAYVSDTLSGMVIMLDPHDPTFSPIKRLAGQAPEGACLSPDETVFYVIDRYQGLLQAFDAGTLAPRAQQRLRGEAVRVVALPDGRLVVANQADKSLSLLRPDTLAEERHLPLEAAAPGLNLAPGGHTLYASLESDKVAIIDIARWQISGFFPTRHAPDAAAVLPT</sequence>
<proteinExistence type="predicted"/>
<dbReference type="SUPFAM" id="SSF51004">
    <property type="entry name" value="C-terminal (heme d1) domain of cytochrome cd1-nitrite reductase"/>
    <property type="match status" value="1"/>
</dbReference>
<dbReference type="EMBL" id="JAAOCA010000011">
    <property type="protein sequence ID" value="MBD1599101.1"/>
    <property type="molecule type" value="Genomic_DNA"/>
</dbReference>
<organism evidence="1 2">
    <name type="scientific">Pseudomonas typographi</name>
    <dbReference type="NCBI Taxonomy" id="2715964"/>
    <lineage>
        <taxon>Bacteria</taxon>
        <taxon>Pseudomonadati</taxon>
        <taxon>Pseudomonadota</taxon>
        <taxon>Gammaproteobacteria</taxon>
        <taxon>Pseudomonadales</taxon>
        <taxon>Pseudomonadaceae</taxon>
        <taxon>Pseudomonas</taxon>
    </lineage>
</organism>
<comment type="caution">
    <text evidence="1">The sequence shown here is derived from an EMBL/GenBank/DDBJ whole genome shotgun (WGS) entry which is preliminary data.</text>
</comment>
<accession>A0ABR7Z0T4</accession>
<gene>
    <name evidence="1" type="ORF">HAQ05_10340</name>
</gene>
<evidence type="ECO:0000313" key="2">
    <source>
        <dbReference type="Proteomes" id="UP000805841"/>
    </source>
</evidence>
<dbReference type="InterPro" id="IPR011048">
    <property type="entry name" value="Haem_d1_sf"/>
</dbReference>
<dbReference type="InterPro" id="IPR051200">
    <property type="entry name" value="Host-pathogen_enzymatic-act"/>
</dbReference>
<dbReference type="Gene3D" id="2.130.10.10">
    <property type="entry name" value="YVTN repeat-like/Quinoprotein amine dehydrogenase"/>
    <property type="match status" value="2"/>
</dbReference>
<dbReference type="Proteomes" id="UP000805841">
    <property type="component" value="Unassembled WGS sequence"/>
</dbReference>